<protein>
    <recommendedName>
        <fullName evidence="1">Transketolase-like pyrimidine-binding domain-containing protein</fullName>
    </recommendedName>
</protein>
<reference evidence="2 3" key="1">
    <citation type="journal article" date="2016" name="Nat. Commun.">
        <title>Thousands of microbial genomes shed light on interconnected biogeochemical processes in an aquifer system.</title>
        <authorList>
            <person name="Anantharaman K."/>
            <person name="Brown C.T."/>
            <person name="Hug L.A."/>
            <person name="Sharon I."/>
            <person name="Castelle C.J."/>
            <person name="Probst A.J."/>
            <person name="Thomas B.C."/>
            <person name="Singh A."/>
            <person name="Wilkins M.J."/>
            <person name="Karaoz U."/>
            <person name="Brodie E.L."/>
            <person name="Williams K.H."/>
            <person name="Hubbard S.S."/>
            <person name="Banfield J.F."/>
        </authorList>
    </citation>
    <scope>NUCLEOTIDE SEQUENCE [LARGE SCALE GENOMIC DNA]</scope>
</reference>
<dbReference type="Gene3D" id="3.40.50.970">
    <property type="match status" value="1"/>
</dbReference>
<dbReference type="PANTHER" id="PTHR43825">
    <property type="entry name" value="PYRUVATE DEHYDROGENASE E1 COMPONENT"/>
    <property type="match status" value="1"/>
</dbReference>
<dbReference type="SUPFAM" id="SSF52922">
    <property type="entry name" value="TK C-terminal domain-like"/>
    <property type="match status" value="1"/>
</dbReference>
<dbReference type="InterPro" id="IPR009014">
    <property type="entry name" value="Transketo_C/PFOR_II"/>
</dbReference>
<dbReference type="InterPro" id="IPR051157">
    <property type="entry name" value="PDH/Transketolase"/>
</dbReference>
<dbReference type="PANTHER" id="PTHR43825:SF5">
    <property type="entry name" value="HYPOTHETICAL TRANSKETOLASE FAMILY PROTEIN"/>
    <property type="match status" value="1"/>
</dbReference>
<dbReference type="InterPro" id="IPR005475">
    <property type="entry name" value="Transketolase-like_Pyr-bd"/>
</dbReference>
<evidence type="ECO:0000259" key="1">
    <source>
        <dbReference type="SMART" id="SM00861"/>
    </source>
</evidence>
<sequence>MRQQFADTMLEVGQSDPNLVVLIGDISHFILQPFAKACPGRFYNVGICEPTIVSMAAGLAKTGFYPVVHTIAPFILERSFEQIKLDFCYQKLNGNLISVGSAFDYSNLGCTHHCYDDFALIKSLPNTQVVYPSSCAEFDILFKQTYNNSYLTLFRIPEVQHEQLIDPFLIKFGKAIKITEGKDITLVATGPQLKNAIEARNKLSGKGWDVEIIYVHTILPLDLPLIYESVEKTKKVLVVEEHNRFGGLGHDILQGVYNIKGMQFSSIAIDSFMHDYGTYEELCSQAGLSSDGIIRVIQNNFKKHM</sequence>
<dbReference type="Pfam" id="PF02780">
    <property type="entry name" value="Transketolase_C"/>
    <property type="match status" value="1"/>
</dbReference>
<evidence type="ECO:0000313" key="3">
    <source>
        <dbReference type="Proteomes" id="UP000178082"/>
    </source>
</evidence>
<dbReference type="SMART" id="SM00861">
    <property type="entry name" value="Transket_pyr"/>
    <property type="match status" value="1"/>
</dbReference>
<comment type="caution">
    <text evidence="2">The sequence shown here is derived from an EMBL/GenBank/DDBJ whole genome shotgun (WGS) entry which is preliminary data.</text>
</comment>
<dbReference type="AlphaFoldDB" id="A0A1F7SJJ9"/>
<dbReference type="EMBL" id="MGDI01000019">
    <property type="protein sequence ID" value="OGL53952.1"/>
    <property type="molecule type" value="Genomic_DNA"/>
</dbReference>
<proteinExistence type="predicted"/>
<dbReference type="CDD" id="cd07033">
    <property type="entry name" value="TPP_PYR_DXS_TK_like"/>
    <property type="match status" value="1"/>
</dbReference>
<feature type="domain" description="Transketolase-like pyrimidine-binding" evidence="1">
    <location>
        <begin position="1"/>
        <end position="160"/>
    </location>
</feature>
<evidence type="ECO:0000313" key="2">
    <source>
        <dbReference type="EMBL" id="OGL53952.1"/>
    </source>
</evidence>
<dbReference type="STRING" id="1817883.A3G31_00880"/>
<dbReference type="Gene3D" id="3.40.50.920">
    <property type="match status" value="1"/>
</dbReference>
<dbReference type="Pfam" id="PF02779">
    <property type="entry name" value="Transket_pyr"/>
    <property type="match status" value="1"/>
</dbReference>
<dbReference type="Proteomes" id="UP000178082">
    <property type="component" value="Unassembled WGS sequence"/>
</dbReference>
<dbReference type="SUPFAM" id="SSF52518">
    <property type="entry name" value="Thiamin diphosphate-binding fold (THDP-binding)"/>
    <property type="match status" value="1"/>
</dbReference>
<dbReference type="InterPro" id="IPR029061">
    <property type="entry name" value="THDP-binding"/>
</dbReference>
<name>A0A1F7SJJ9_9BACT</name>
<gene>
    <name evidence="2" type="ORF">A3G31_00880</name>
</gene>
<accession>A0A1F7SJJ9</accession>
<organism evidence="2 3">
    <name type="scientific">Candidatus Schekmanbacteria bacterium RIFCSPLOWO2_12_FULL_38_15</name>
    <dbReference type="NCBI Taxonomy" id="1817883"/>
    <lineage>
        <taxon>Bacteria</taxon>
        <taxon>Candidatus Schekmaniibacteriota</taxon>
    </lineage>
</organism>
<dbReference type="InterPro" id="IPR033248">
    <property type="entry name" value="Transketolase_C"/>
</dbReference>